<dbReference type="AlphaFoldDB" id="A0A2N6QR46"/>
<proteinExistence type="predicted"/>
<name>A0A2N6QR46_9BACT</name>
<accession>A0A2N6QR46</accession>
<keyword evidence="1" id="KW-0472">Membrane</keyword>
<dbReference type="RefSeq" id="WP_102697213.1">
    <property type="nucleotide sequence ID" value="NZ_PNGJ01000004.1"/>
</dbReference>
<evidence type="ECO:0008006" key="4">
    <source>
        <dbReference type="Google" id="ProtNLM"/>
    </source>
</evidence>
<comment type="caution">
    <text evidence="2">The sequence shown here is derived from an EMBL/GenBank/DDBJ whole genome shotgun (WGS) entry which is preliminary data.</text>
</comment>
<sequence length="222" mass="26070">MMALRKFIYAYMAFILLSCHYNAFVSDYKIYTRKNNLGDKEYRISLKGQNSNIVFLPSQRGLEHKDIYLRMVTDYRTISTQQQNSNARALQYKDVVRCIELILNYMTREYDIKNLHCLKFDISSFGEERLNLSKKYIDLYGNEDVIQSSNVSDVIAKSKFMNDINKMVSVYGLTVKEVNTETPYFININDFYIHNAKVKRKNVVIPDKVLEATIYIMLTEAH</sequence>
<keyword evidence="1" id="KW-0812">Transmembrane</keyword>
<evidence type="ECO:0000313" key="3">
    <source>
        <dbReference type="Proteomes" id="UP000235564"/>
    </source>
</evidence>
<dbReference type="PROSITE" id="PS51257">
    <property type="entry name" value="PROKAR_LIPOPROTEIN"/>
    <property type="match status" value="1"/>
</dbReference>
<feature type="transmembrane region" description="Helical" evidence="1">
    <location>
        <begin position="7"/>
        <end position="24"/>
    </location>
</feature>
<dbReference type="Proteomes" id="UP000235564">
    <property type="component" value="Unassembled WGS sequence"/>
</dbReference>
<dbReference type="EMBL" id="PNGJ01000004">
    <property type="protein sequence ID" value="PMC24302.1"/>
    <property type="molecule type" value="Genomic_DNA"/>
</dbReference>
<reference evidence="2 3" key="1">
    <citation type="submission" date="2017-09" db="EMBL/GenBank/DDBJ databases">
        <title>Bacterial strain isolated from the female urinary microbiota.</title>
        <authorList>
            <person name="Thomas-White K."/>
            <person name="Kumar N."/>
            <person name="Forster S."/>
            <person name="Putonti C."/>
            <person name="Lawley T."/>
            <person name="Wolfe A.J."/>
        </authorList>
    </citation>
    <scope>NUCLEOTIDE SEQUENCE [LARGE SCALE GENOMIC DNA]</scope>
    <source>
        <strain evidence="2 3">UMB0536</strain>
    </source>
</reference>
<organism evidence="2 3">
    <name type="scientific">Hoylesella buccalis</name>
    <dbReference type="NCBI Taxonomy" id="28127"/>
    <lineage>
        <taxon>Bacteria</taxon>
        <taxon>Pseudomonadati</taxon>
        <taxon>Bacteroidota</taxon>
        <taxon>Bacteroidia</taxon>
        <taxon>Bacteroidales</taxon>
        <taxon>Prevotellaceae</taxon>
        <taxon>Hoylesella</taxon>
    </lineage>
</organism>
<evidence type="ECO:0000313" key="2">
    <source>
        <dbReference type="EMBL" id="PMC24302.1"/>
    </source>
</evidence>
<keyword evidence="1" id="KW-1133">Transmembrane helix</keyword>
<evidence type="ECO:0000256" key="1">
    <source>
        <dbReference type="SAM" id="Phobius"/>
    </source>
</evidence>
<protein>
    <recommendedName>
        <fullName evidence="4">Lipoprotein</fullName>
    </recommendedName>
</protein>
<gene>
    <name evidence="2" type="ORF">CJ231_06185</name>
</gene>